<feature type="DNA-binding region" description="H-T-H motif" evidence="4">
    <location>
        <begin position="60"/>
        <end position="79"/>
    </location>
</feature>
<dbReference type="InterPro" id="IPR050109">
    <property type="entry name" value="HTH-type_TetR-like_transc_reg"/>
</dbReference>
<comment type="caution">
    <text evidence="6">The sequence shown here is derived from an EMBL/GenBank/DDBJ whole genome shotgun (WGS) entry which is preliminary data.</text>
</comment>
<evidence type="ECO:0000256" key="4">
    <source>
        <dbReference type="PROSITE-ProRule" id="PRU00335"/>
    </source>
</evidence>
<gene>
    <name evidence="6" type="ORF">L2299_20745</name>
</gene>
<protein>
    <submittedName>
        <fullName evidence="6">TetR/AcrR family transcriptional regulator</fullName>
    </submittedName>
</protein>
<dbReference type="InterPro" id="IPR009057">
    <property type="entry name" value="Homeodomain-like_sf"/>
</dbReference>
<dbReference type="PROSITE" id="PS50977">
    <property type="entry name" value="HTH_TETR_2"/>
    <property type="match status" value="1"/>
</dbReference>
<evidence type="ECO:0000256" key="2">
    <source>
        <dbReference type="ARBA" id="ARBA00023125"/>
    </source>
</evidence>
<dbReference type="SUPFAM" id="SSF46689">
    <property type="entry name" value="Homeodomain-like"/>
    <property type="match status" value="1"/>
</dbReference>
<name>A0ABT6BZX8_9ACTN</name>
<dbReference type="Pfam" id="PF00440">
    <property type="entry name" value="TetR_N"/>
    <property type="match status" value="1"/>
</dbReference>
<feature type="domain" description="HTH tetR-type" evidence="5">
    <location>
        <begin position="37"/>
        <end position="97"/>
    </location>
</feature>
<accession>A0ABT6BZX8</accession>
<dbReference type="RefSeq" id="WP_277244510.1">
    <property type="nucleotide sequence ID" value="NZ_JAKJLQ010000023.1"/>
</dbReference>
<dbReference type="EMBL" id="JAKJLQ010000023">
    <property type="protein sequence ID" value="MDF6103478.1"/>
    <property type="molecule type" value="Genomic_DNA"/>
</dbReference>
<dbReference type="PANTHER" id="PTHR30055">
    <property type="entry name" value="HTH-TYPE TRANSCRIPTIONAL REGULATOR RUTR"/>
    <property type="match status" value="1"/>
</dbReference>
<keyword evidence="1" id="KW-0805">Transcription regulation</keyword>
<evidence type="ECO:0000256" key="3">
    <source>
        <dbReference type="ARBA" id="ARBA00023163"/>
    </source>
</evidence>
<dbReference type="Proteomes" id="UP001152308">
    <property type="component" value="Unassembled WGS sequence"/>
</dbReference>
<sequence>MLEGVTGSGPLASLPAPATSGPLASLPAPWLTSPAGASSRDRLLAAMLECIVEAGYRDTTVADIVRVARTSRRSFYQEFADKQSCFFALLTVTNEFMIAEIARRVDGKASIEEQVRQAVSSYVAASERYPGLTLSWIRELPALGSAAQAVKDEALEAWIELFVGLTSTPTMAAAGVVPMDRQRAIFLWGGFRELTAGAVESGAPLASIIEPATAASLALVTPRPV</sequence>
<reference evidence="6" key="1">
    <citation type="journal article" date="2022" name="Data Brief">
        <title>Draft genome sequence data of Gordonia hongkongensis strain EUFUS-Z928 isolated from the octocoral Eunicea fusca.</title>
        <authorList>
            <person name="Sanchez-Suarez J."/>
            <person name="Diaz L."/>
            <person name="Melo-Bolivar J."/>
            <person name="Villamil L."/>
        </authorList>
    </citation>
    <scope>NUCLEOTIDE SEQUENCE</scope>
    <source>
        <strain evidence="6">EUFUS-Z928</strain>
    </source>
</reference>
<evidence type="ECO:0000259" key="5">
    <source>
        <dbReference type="PROSITE" id="PS50977"/>
    </source>
</evidence>
<reference evidence="6" key="2">
    <citation type="submission" date="2022-01" db="EMBL/GenBank/DDBJ databases">
        <authorList>
            <person name="Sanchez-Suarez J."/>
            <person name="Villamil L."/>
            <person name="Diaz L.E."/>
        </authorList>
    </citation>
    <scope>NUCLEOTIDE SEQUENCE</scope>
    <source>
        <strain evidence="6">EUFUS-Z928</strain>
    </source>
</reference>
<dbReference type="InterPro" id="IPR001647">
    <property type="entry name" value="HTH_TetR"/>
</dbReference>
<keyword evidence="2 4" id="KW-0238">DNA-binding</keyword>
<evidence type="ECO:0000313" key="6">
    <source>
        <dbReference type="EMBL" id="MDF6103478.1"/>
    </source>
</evidence>
<organism evidence="6 7">
    <name type="scientific">Gordonia hongkongensis</name>
    <dbReference type="NCBI Taxonomy" id="1701090"/>
    <lineage>
        <taxon>Bacteria</taxon>
        <taxon>Bacillati</taxon>
        <taxon>Actinomycetota</taxon>
        <taxon>Actinomycetes</taxon>
        <taxon>Mycobacteriales</taxon>
        <taxon>Gordoniaceae</taxon>
        <taxon>Gordonia</taxon>
    </lineage>
</organism>
<keyword evidence="3" id="KW-0804">Transcription</keyword>
<dbReference type="Gene3D" id="1.10.357.10">
    <property type="entry name" value="Tetracycline Repressor, domain 2"/>
    <property type="match status" value="1"/>
</dbReference>
<proteinExistence type="predicted"/>
<keyword evidence="7" id="KW-1185">Reference proteome</keyword>
<evidence type="ECO:0000256" key="1">
    <source>
        <dbReference type="ARBA" id="ARBA00023015"/>
    </source>
</evidence>
<evidence type="ECO:0000313" key="7">
    <source>
        <dbReference type="Proteomes" id="UP001152308"/>
    </source>
</evidence>
<dbReference type="PANTHER" id="PTHR30055:SF234">
    <property type="entry name" value="HTH-TYPE TRANSCRIPTIONAL REGULATOR BETI"/>
    <property type="match status" value="1"/>
</dbReference>